<protein>
    <submittedName>
        <fullName evidence="2">Potassium-transporting ATPase subunit F</fullName>
    </submittedName>
</protein>
<gene>
    <name evidence="2" type="ORF">IFE19_11245</name>
</gene>
<dbReference type="Pfam" id="PF09604">
    <property type="entry name" value="Potass_KdpF"/>
    <property type="match status" value="1"/>
</dbReference>
<keyword evidence="3" id="KW-1185">Reference proteome</keyword>
<dbReference type="InterPro" id="IPR011726">
    <property type="entry name" value="KdpF"/>
</dbReference>
<dbReference type="Proteomes" id="UP000663942">
    <property type="component" value="Chromosome"/>
</dbReference>
<evidence type="ECO:0000256" key="1">
    <source>
        <dbReference type="SAM" id="Phobius"/>
    </source>
</evidence>
<name>A0ABX7SK60_9CAUL</name>
<sequence>MIMWLNVLWGVGALVIAGYMVAALLRPERF</sequence>
<reference evidence="2 3" key="1">
    <citation type="submission" date="2020-09" db="EMBL/GenBank/DDBJ databases">
        <title>Brevundimonas sp. LVF1 isolated from an oligotrophic pond in Goettingen, Germany.</title>
        <authorList>
            <person name="Friedrich I."/>
            <person name="Klassen A."/>
            <person name="Neubauer H."/>
            <person name="Schneider D."/>
            <person name="Hertel R."/>
            <person name="Daniel R."/>
        </authorList>
    </citation>
    <scope>NUCLEOTIDE SEQUENCE [LARGE SCALE GENOMIC DNA]</scope>
    <source>
        <strain evidence="2 3">LVF1</strain>
    </source>
</reference>
<organism evidence="2 3">
    <name type="scientific">Brevundimonas pondensis</name>
    <dbReference type="NCBI Taxonomy" id="2774189"/>
    <lineage>
        <taxon>Bacteria</taxon>
        <taxon>Pseudomonadati</taxon>
        <taxon>Pseudomonadota</taxon>
        <taxon>Alphaproteobacteria</taxon>
        <taxon>Caulobacterales</taxon>
        <taxon>Caulobacteraceae</taxon>
        <taxon>Brevundimonas</taxon>
    </lineage>
</organism>
<keyword evidence="1" id="KW-0812">Transmembrane</keyword>
<accession>A0ABX7SK60</accession>
<proteinExistence type="predicted"/>
<evidence type="ECO:0000313" key="2">
    <source>
        <dbReference type="EMBL" id="QTC86715.1"/>
    </source>
</evidence>
<feature type="transmembrane region" description="Helical" evidence="1">
    <location>
        <begin position="6"/>
        <end position="25"/>
    </location>
</feature>
<evidence type="ECO:0000313" key="3">
    <source>
        <dbReference type="Proteomes" id="UP000663942"/>
    </source>
</evidence>
<dbReference type="EMBL" id="CP062006">
    <property type="protein sequence ID" value="QTC86715.1"/>
    <property type="molecule type" value="Genomic_DNA"/>
</dbReference>
<keyword evidence="1" id="KW-1133">Transmembrane helix</keyword>
<keyword evidence="1" id="KW-0472">Membrane</keyword>